<dbReference type="Proteomes" id="UP000004483">
    <property type="component" value="Unassembled WGS sequence"/>
</dbReference>
<dbReference type="Pfam" id="PF03466">
    <property type="entry name" value="LysR_substrate"/>
    <property type="match status" value="1"/>
</dbReference>
<evidence type="ECO:0000259" key="5">
    <source>
        <dbReference type="PROSITE" id="PS50931"/>
    </source>
</evidence>
<comment type="caution">
    <text evidence="6">The sequence shown here is derived from an EMBL/GenBank/DDBJ whole genome shotgun (WGS) entry which is preliminary data.</text>
</comment>
<name>C2EV49_9LACO</name>
<evidence type="ECO:0000256" key="4">
    <source>
        <dbReference type="ARBA" id="ARBA00023163"/>
    </source>
</evidence>
<sequence>MIMYRKKEGTKMNTRDLQYFVALVKYKNYTRVAKEFKVSQPSITQAIQRLEREFNTQLVRKDRFHRDEMITRSGLLLYENAVLINDKIDLTRKEIDRANKKQIRFGLPPIIGKLYISKIVEEFSGDLLSRLRITSVGSHDLLNQLRKGKIDIAILGSTAPINEEDIFAELVATRPFGIIVSEQNQLAQKDAVHFNELAEQKFINYNQQYVHQSAFQAYCTYAQIKPQIVVYRLPNVSWIKELVRQNKGISLMVKDAATNEPGIKALDILDPIPEKFYISIVIREGYVLSDDEQDFIQRVKQIQLDN</sequence>
<evidence type="ECO:0000313" key="7">
    <source>
        <dbReference type="Proteomes" id="UP000004483"/>
    </source>
</evidence>
<dbReference type="InterPro" id="IPR050950">
    <property type="entry name" value="HTH-type_LysR_regulators"/>
</dbReference>
<comment type="similarity">
    <text evidence="1">Belongs to the LysR transcriptional regulatory family.</text>
</comment>
<dbReference type="GO" id="GO:0003700">
    <property type="term" value="F:DNA-binding transcription factor activity"/>
    <property type="evidence" value="ECO:0007669"/>
    <property type="project" value="InterPro"/>
</dbReference>
<evidence type="ECO:0000256" key="2">
    <source>
        <dbReference type="ARBA" id="ARBA00023015"/>
    </source>
</evidence>
<dbReference type="eggNOG" id="COG0583">
    <property type="taxonomic scope" value="Bacteria"/>
</dbReference>
<keyword evidence="4" id="KW-0804">Transcription</keyword>
<dbReference type="InterPro" id="IPR000847">
    <property type="entry name" value="LysR_HTH_N"/>
</dbReference>
<dbReference type="Pfam" id="PF00126">
    <property type="entry name" value="HTH_1"/>
    <property type="match status" value="1"/>
</dbReference>
<evidence type="ECO:0000256" key="1">
    <source>
        <dbReference type="ARBA" id="ARBA00009437"/>
    </source>
</evidence>
<dbReference type="STRING" id="1423814.HMPREF0549_1335"/>
<keyword evidence="3" id="KW-0238">DNA-binding</keyword>
<accession>C2EV49</accession>
<dbReference type="InterPro" id="IPR005119">
    <property type="entry name" value="LysR_subst-bd"/>
</dbReference>
<dbReference type="PANTHER" id="PTHR30419:SF25">
    <property type="entry name" value="HTH-TYPE TRANSCRIPTIONAL REGULATOR YTLI"/>
    <property type="match status" value="1"/>
</dbReference>
<feature type="domain" description="HTH lysR-type" evidence="5">
    <location>
        <begin position="12"/>
        <end position="69"/>
    </location>
</feature>
<gene>
    <name evidence="6" type="ORF">HMPREF0549_1335</name>
</gene>
<evidence type="ECO:0000256" key="3">
    <source>
        <dbReference type="ARBA" id="ARBA00023125"/>
    </source>
</evidence>
<dbReference type="AlphaFoldDB" id="C2EV49"/>
<dbReference type="Gene3D" id="3.40.190.290">
    <property type="match status" value="1"/>
</dbReference>
<keyword evidence="2" id="KW-0805">Transcription regulation</keyword>
<dbReference type="GO" id="GO:0005829">
    <property type="term" value="C:cytosol"/>
    <property type="evidence" value="ECO:0007669"/>
    <property type="project" value="TreeGrafter"/>
</dbReference>
<dbReference type="EMBL" id="ACGV01000145">
    <property type="protein sequence ID" value="EEJ40200.1"/>
    <property type="molecule type" value="Genomic_DNA"/>
</dbReference>
<dbReference type="PROSITE" id="PS50931">
    <property type="entry name" value="HTH_LYSR"/>
    <property type="match status" value="1"/>
</dbReference>
<dbReference type="GO" id="GO:0003677">
    <property type="term" value="F:DNA binding"/>
    <property type="evidence" value="ECO:0007669"/>
    <property type="project" value="UniProtKB-KW"/>
</dbReference>
<dbReference type="PRINTS" id="PR00039">
    <property type="entry name" value="HTHLYSR"/>
</dbReference>
<dbReference type="PATRIC" id="fig|1423814.6.peg.1349"/>
<dbReference type="InterPro" id="IPR036388">
    <property type="entry name" value="WH-like_DNA-bd_sf"/>
</dbReference>
<dbReference type="Gene3D" id="1.10.10.10">
    <property type="entry name" value="Winged helix-like DNA-binding domain superfamily/Winged helix DNA-binding domain"/>
    <property type="match status" value="1"/>
</dbReference>
<reference evidence="6 7" key="1">
    <citation type="submission" date="2009-01" db="EMBL/GenBank/DDBJ databases">
        <authorList>
            <person name="Qin X."/>
            <person name="Bachman B."/>
            <person name="Battles P."/>
            <person name="Bell A."/>
            <person name="Bess C."/>
            <person name="Bickham C."/>
            <person name="Chaboub L."/>
            <person name="Chen D."/>
            <person name="Coyle M."/>
            <person name="Deiros D.R."/>
            <person name="Dinh H."/>
            <person name="Forbes L."/>
            <person name="Fowler G."/>
            <person name="Francisco L."/>
            <person name="Fu Q."/>
            <person name="Gubbala S."/>
            <person name="Hale W."/>
            <person name="Han Y."/>
            <person name="Hemphill L."/>
            <person name="Highlander S.K."/>
            <person name="Hirani K."/>
            <person name="Hogues M."/>
            <person name="Jackson L."/>
            <person name="Jakkamsetti A."/>
            <person name="Javaid M."/>
            <person name="Jiang H."/>
            <person name="Korchina V."/>
            <person name="Kovar C."/>
            <person name="Lara F."/>
            <person name="Lee S."/>
            <person name="Mata R."/>
            <person name="Mathew T."/>
            <person name="Moen C."/>
            <person name="Morales K."/>
            <person name="Munidasa M."/>
            <person name="Nazareth L."/>
            <person name="Ngo R."/>
            <person name="Nguyen L."/>
            <person name="Okwuonu G."/>
            <person name="Ongeri F."/>
            <person name="Patil S."/>
            <person name="Petrosino J."/>
            <person name="Pham C."/>
            <person name="Pham P."/>
            <person name="Pu L.-L."/>
            <person name="Puazo M."/>
            <person name="Raj R."/>
            <person name="Reid J."/>
            <person name="Rouhana J."/>
            <person name="Saada N."/>
            <person name="Shang Y."/>
            <person name="Simmons D."/>
            <person name="Thornton R."/>
            <person name="Warren J."/>
            <person name="Weissenberger G."/>
            <person name="Zhang J."/>
            <person name="Zhang L."/>
            <person name="Zhou C."/>
            <person name="Zhu D."/>
            <person name="Muzny D."/>
            <person name="Worley K."/>
            <person name="Gibbs R."/>
        </authorList>
    </citation>
    <scope>NUCLEOTIDE SEQUENCE [LARGE SCALE GENOMIC DNA]</scope>
    <source>
        <strain evidence="6 7">ATCC 49540</strain>
    </source>
</reference>
<dbReference type="PANTHER" id="PTHR30419">
    <property type="entry name" value="HTH-TYPE TRANSCRIPTIONAL REGULATOR YBHD"/>
    <property type="match status" value="1"/>
</dbReference>
<dbReference type="HOGENOM" id="CLU_039613_6_2_9"/>
<evidence type="ECO:0000313" key="6">
    <source>
        <dbReference type="EMBL" id="EEJ40200.1"/>
    </source>
</evidence>
<dbReference type="InterPro" id="IPR036390">
    <property type="entry name" value="WH_DNA-bd_sf"/>
</dbReference>
<dbReference type="SUPFAM" id="SSF46785">
    <property type="entry name" value="Winged helix' DNA-binding domain"/>
    <property type="match status" value="1"/>
</dbReference>
<organism evidence="6 7">
    <name type="scientific">Limosilactobacillus vaginalis DSM 5837 = ATCC 49540</name>
    <dbReference type="NCBI Taxonomy" id="1423814"/>
    <lineage>
        <taxon>Bacteria</taxon>
        <taxon>Bacillati</taxon>
        <taxon>Bacillota</taxon>
        <taxon>Bacilli</taxon>
        <taxon>Lactobacillales</taxon>
        <taxon>Lactobacillaceae</taxon>
        <taxon>Limosilactobacillus</taxon>
    </lineage>
</organism>
<proteinExistence type="inferred from homology"/>
<dbReference type="SUPFAM" id="SSF53850">
    <property type="entry name" value="Periplasmic binding protein-like II"/>
    <property type="match status" value="1"/>
</dbReference>
<protein>
    <submittedName>
        <fullName evidence="6">LysR substrate binding domain protein</fullName>
    </submittedName>
</protein>